<keyword evidence="2" id="KW-1185">Reference proteome</keyword>
<gene>
    <name evidence="1" type="ORF">NYP84_17910</name>
</gene>
<proteinExistence type="predicted"/>
<dbReference type="Pfam" id="PF05137">
    <property type="entry name" value="PilN"/>
    <property type="match status" value="1"/>
</dbReference>
<dbReference type="InterPro" id="IPR007813">
    <property type="entry name" value="PilN"/>
</dbReference>
<organism evidence="1 2">
    <name type="scientific">Erwinia pyrifoliae</name>
    <dbReference type="NCBI Taxonomy" id="79967"/>
    <lineage>
        <taxon>Bacteria</taxon>
        <taxon>Pseudomonadati</taxon>
        <taxon>Pseudomonadota</taxon>
        <taxon>Gammaproteobacteria</taxon>
        <taxon>Enterobacterales</taxon>
        <taxon>Erwiniaceae</taxon>
        <taxon>Erwinia</taxon>
    </lineage>
</organism>
<dbReference type="PANTHER" id="PTHR40278:SF1">
    <property type="entry name" value="DNA UTILIZATION PROTEIN HOFN"/>
    <property type="match status" value="1"/>
</dbReference>
<dbReference type="Proteomes" id="UP001058553">
    <property type="component" value="Chromosome"/>
</dbReference>
<protein>
    <submittedName>
        <fullName evidence="1">PilN domain-containing protein</fullName>
    </submittedName>
</protein>
<dbReference type="RefSeq" id="WP_014539696.1">
    <property type="nucleotide sequence ID" value="NZ_CP023567.1"/>
</dbReference>
<dbReference type="EMBL" id="CP103445">
    <property type="protein sequence ID" value="UWS33422.1"/>
    <property type="molecule type" value="Genomic_DNA"/>
</dbReference>
<dbReference type="GeneID" id="92235463"/>
<dbReference type="InterPro" id="IPR052534">
    <property type="entry name" value="Extracell_DNA_Util/SecSys_Comp"/>
</dbReference>
<dbReference type="PANTHER" id="PTHR40278">
    <property type="entry name" value="DNA UTILIZATION PROTEIN HOFN"/>
    <property type="match status" value="1"/>
</dbReference>
<sequence length="182" mass="21057">MVWVNLLPWRRAQLQKRWRVWRLVVVGMLLVLTAGFCHGQWQRALNQRCAITLTLWSVALKGAVDLGAQMQDARQHTTRLQRQLEKRRSHQQQMVMWLNFARTLGQYFPKDAWLDTLRKSRLNLELRGAGRSISALHQLREGLSASPLFSDVTLGQIERVKLGEMKFIMQARLAVPGVTTDE</sequence>
<evidence type="ECO:0000313" key="1">
    <source>
        <dbReference type="EMBL" id="UWS33422.1"/>
    </source>
</evidence>
<reference evidence="1" key="1">
    <citation type="submission" date="2022-07" db="EMBL/GenBank/DDBJ databases">
        <title>Genetic diversity of Erwinia pyrifoliae.</title>
        <authorList>
            <person name="Park D.S."/>
            <person name="Ham H."/>
        </authorList>
    </citation>
    <scope>NUCLEOTIDE SEQUENCE</scope>
    <source>
        <strain evidence="1">CP201486</strain>
    </source>
</reference>
<evidence type="ECO:0000313" key="2">
    <source>
        <dbReference type="Proteomes" id="UP001058553"/>
    </source>
</evidence>
<accession>A0ABY5X8H3</accession>
<name>A0ABY5X8H3_ERWPY</name>